<name>A0A2J5HRT4_9EURO</name>
<organism evidence="1 2">
    <name type="scientific">Aspergillus taichungensis</name>
    <dbReference type="NCBI Taxonomy" id="482145"/>
    <lineage>
        <taxon>Eukaryota</taxon>
        <taxon>Fungi</taxon>
        <taxon>Dikarya</taxon>
        <taxon>Ascomycota</taxon>
        <taxon>Pezizomycotina</taxon>
        <taxon>Eurotiomycetes</taxon>
        <taxon>Eurotiomycetidae</taxon>
        <taxon>Eurotiales</taxon>
        <taxon>Aspergillaceae</taxon>
        <taxon>Aspergillus</taxon>
        <taxon>Aspergillus subgen. Circumdati</taxon>
    </lineage>
</organism>
<gene>
    <name evidence="1" type="ORF">BDW42DRAFT_171647</name>
</gene>
<evidence type="ECO:0000313" key="2">
    <source>
        <dbReference type="Proteomes" id="UP000235023"/>
    </source>
</evidence>
<dbReference type="AlphaFoldDB" id="A0A2J5HRT4"/>
<proteinExistence type="predicted"/>
<protein>
    <submittedName>
        <fullName evidence="1">Uncharacterized protein</fullName>
    </submittedName>
</protein>
<keyword evidence="2" id="KW-1185">Reference proteome</keyword>
<evidence type="ECO:0000313" key="1">
    <source>
        <dbReference type="EMBL" id="PLN80010.1"/>
    </source>
</evidence>
<sequence length="149" mass="16838">MMGERTIFPALQPYVLFAELLAGARCSRTQYGRLRSTPSPVGTSYLGHFIGDGLDWRGLFCPSGYPPTTTFPETVDQVSITPLGSERVSDGWLYRHPKFPSWGHVRHPFWKFQWIAEVYAAGAFMAWWLDAVDVICLHLFSMMVHSPGV</sequence>
<reference evidence="2" key="1">
    <citation type="submission" date="2017-12" db="EMBL/GenBank/DDBJ databases">
        <authorList>
            <consortium name="DOE Joint Genome Institute"/>
            <person name="Mondo S.J."/>
            <person name="Kjaerbolling I."/>
            <person name="Vesth T.C."/>
            <person name="Frisvad J.C."/>
            <person name="Nybo J.L."/>
            <person name="Theobald S."/>
            <person name="Kuo A."/>
            <person name="Bowyer P."/>
            <person name="Matsuda Y."/>
            <person name="Lyhne E.K."/>
            <person name="Kogle M.E."/>
            <person name="Clum A."/>
            <person name="Lipzen A."/>
            <person name="Salamov A."/>
            <person name="Ngan C.Y."/>
            <person name="Daum C."/>
            <person name="Chiniquy J."/>
            <person name="Barry K."/>
            <person name="LaButti K."/>
            <person name="Haridas S."/>
            <person name="Simmons B.A."/>
            <person name="Magnuson J.K."/>
            <person name="Mortensen U.H."/>
            <person name="Larsen T.O."/>
            <person name="Grigoriev I.V."/>
            <person name="Baker S.E."/>
            <person name="Andersen M.R."/>
            <person name="Nordberg H.P."/>
            <person name="Cantor M.N."/>
            <person name="Hua S.X."/>
        </authorList>
    </citation>
    <scope>NUCLEOTIDE SEQUENCE [LARGE SCALE GENOMIC DNA]</scope>
    <source>
        <strain evidence="2">IBT 19404</strain>
    </source>
</reference>
<dbReference type="Proteomes" id="UP000235023">
    <property type="component" value="Unassembled WGS sequence"/>
</dbReference>
<dbReference type="EMBL" id="KZ559552">
    <property type="protein sequence ID" value="PLN80010.1"/>
    <property type="molecule type" value="Genomic_DNA"/>
</dbReference>
<accession>A0A2J5HRT4</accession>